<dbReference type="EMBL" id="QGDL01000024">
    <property type="protein sequence ID" value="PWJ19066.1"/>
    <property type="molecule type" value="Genomic_DNA"/>
</dbReference>
<dbReference type="OrthoDB" id="94797at2"/>
<reference evidence="2 3" key="1">
    <citation type="submission" date="2018-05" db="EMBL/GenBank/DDBJ databases">
        <title>The Hungate 1000. A catalogue of reference genomes from the rumen microbiome.</title>
        <authorList>
            <person name="Kelly W."/>
        </authorList>
    </citation>
    <scope>NUCLEOTIDE SEQUENCE [LARGE SCALE GENOMIC DNA]</scope>
    <source>
        <strain evidence="2 3">NLAE-zl-C242</strain>
    </source>
</reference>
<gene>
    <name evidence="2" type="ORF">A8806_12428</name>
</gene>
<sequence>MKMKKVLSLVLAGTMVLSMAACGKKEDEPKADKGKEDGAKTITILWPETDSTQVDVMENYLRPALKEKFPDIEFEYISTTDNTNSPIKTMSASGDLPDIFFTAGGDIDAVLGAGDALDVTPYLEEGWLEENYANPDLVKNGDAIYFLAAGQNAYYTPVFYYNTALFEANGVKEPTNIEELVSASKTFVDKGITPITTAGWVSSYSLIDGILASAAPDALADLHTRKCDWTDERVKKALSYFDELKTMKAFSADIGNKDDAAAYSEFQAGNTAMMLTYSWFNGDMTEEKLGFVPGEFNFPAADDDYIQLIFEPRKGNGGGYTANADTDNPELLTEILQVIVASESERHNANGVNTNFIVEKPAEPANDLEAERMEAYNAAKTYLSVLPQAQMDGVTIAEYTTLYNMLISDDQGYLSENFIEEMQPVWEANTYGATE</sequence>
<keyword evidence="1" id="KW-0732">Signal</keyword>
<dbReference type="AlphaFoldDB" id="A0A2Y9BNK3"/>
<protein>
    <submittedName>
        <fullName evidence="2">ABC-type glycerol-3-phosphate transport system substrate-binding protein</fullName>
    </submittedName>
</protein>
<dbReference type="RefSeq" id="WP_109733927.1">
    <property type="nucleotide sequence ID" value="NZ_BAAACK010000028.1"/>
</dbReference>
<dbReference type="InterPro" id="IPR050490">
    <property type="entry name" value="Bact_solute-bd_prot1"/>
</dbReference>
<dbReference type="Proteomes" id="UP000245845">
    <property type="component" value="Unassembled WGS sequence"/>
</dbReference>
<feature type="chain" id="PRO_5043162231" evidence="1">
    <location>
        <begin position="21"/>
        <end position="435"/>
    </location>
</feature>
<dbReference type="Pfam" id="PF01547">
    <property type="entry name" value="SBP_bac_1"/>
    <property type="match status" value="1"/>
</dbReference>
<proteinExistence type="predicted"/>
<dbReference type="SUPFAM" id="SSF53850">
    <property type="entry name" value="Periplasmic binding protein-like II"/>
    <property type="match status" value="1"/>
</dbReference>
<evidence type="ECO:0000313" key="3">
    <source>
        <dbReference type="Proteomes" id="UP000245845"/>
    </source>
</evidence>
<evidence type="ECO:0000256" key="1">
    <source>
        <dbReference type="SAM" id="SignalP"/>
    </source>
</evidence>
<dbReference type="PROSITE" id="PS51257">
    <property type="entry name" value="PROKAR_LIPOPROTEIN"/>
    <property type="match status" value="1"/>
</dbReference>
<comment type="caution">
    <text evidence="2">The sequence shown here is derived from an EMBL/GenBank/DDBJ whole genome shotgun (WGS) entry which is preliminary data.</text>
</comment>
<dbReference type="PANTHER" id="PTHR43649">
    <property type="entry name" value="ARABINOSE-BINDING PROTEIN-RELATED"/>
    <property type="match status" value="1"/>
</dbReference>
<dbReference type="Gene3D" id="3.40.190.10">
    <property type="entry name" value="Periplasmic binding protein-like II"/>
    <property type="match status" value="2"/>
</dbReference>
<organism evidence="2 3">
    <name type="scientific">Faecalicatena orotica</name>
    <dbReference type="NCBI Taxonomy" id="1544"/>
    <lineage>
        <taxon>Bacteria</taxon>
        <taxon>Bacillati</taxon>
        <taxon>Bacillota</taxon>
        <taxon>Clostridia</taxon>
        <taxon>Lachnospirales</taxon>
        <taxon>Lachnospiraceae</taxon>
        <taxon>Faecalicatena</taxon>
    </lineage>
</organism>
<dbReference type="InterPro" id="IPR006059">
    <property type="entry name" value="SBP"/>
</dbReference>
<evidence type="ECO:0000313" key="2">
    <source>
        <dbReference type="EMBL" id="PWJ19066.1"/>
    </source>
</evidence>
<accession>A0A2Y9BNK3</accession>
<keyword evidence="3" id="KW-1185">Reference proteome</keyword>
<feature type="signal peptide" evidence="1">
    <location>
        <begin position="1"/>
        <end position="20"/>
    </location>
</feature>
<name>A0A2Y9BNK3_9FIRM</name>